<dbReference type="VEuPathDB" id="FungiDB:RhiirA1_457766"/>
<proteinExistence type="predicted"/>
<dbReference type="VEuPathDB" id="FungiDB:RhiirFUN_000828"/>
<keyword evidence="4" id="KW-1185">Reference proteome</keyword>
<evidence type="ECO:0000256" key="1">
    <source>
        <dbReference type="SAM" id="MobiDB-lite"/>
    </source>
</evidence>
<evidence type="ECO:0000313" key="2">
    <source>
        <dbReference type="EMBL" id="PKY60502.1"/>
    </source>
</evidence>
<accession>A0A2I1HNQ7</accession>
<evidence type="ECO:0000313" key="3">
    <source>
        <dbReference type="EMBL" id="PKY61426.1"/>
    </source>
</evidence>
<dbReference type="EMBL" id="LLXI01005336">
    <property type="protein sequence ID" value="PKY61426.1"/>
    <property type="molecule type" value="Genomic_DNA"/>
</dbReference>
<name>A0A2I1HNQ7_9GLOM</name>
<gene>
    <name evidence="2" type="ORF">RhiirA4_484285</name>
    <name evidence="3" type="ORF">RhiirA4_486376</name>
</gene>
<organism evidence="2 4">
    <name type="scientific">Rhizophagus irregularis</name>
    <dbReference type="NCBI Taxonomy" id="588596"/>
    <lineage>
        <taxon>Eukaryota</taxon>
        <taxon>Fungi</taxon>
        <taxon>Fungi incertae sedis</taxon>
        <taxon>Mucoromycota</taxon>
        <taxon>Glomeromycotina</taxon>
        <taxon>Glomeromycetes</taxon>
        <taxon>Glomerales</taxon>
        <taxon>Glomeraceae</taxon>
        <taxon>Rhizophagus</taxon>
    </lineage>
</organism>
<feature type="compositionally biased region" description="Basic and acidic residues" evidence="1">
    <location>
        <begin position="29"/>
        <end position="44"/>
    </location>
</feature>
<evidence type="ECO:0000313" key="4">
    <source>
        <dbReference type="Proteomes" id="UP000234323"/>
    </source>
</evidence>
<comment type="caution">
    <text evidence="2">The sequence shown here is derived from an EMBL/GenBank/DDBJ whole genome shotgun (WGS) entry which is preliminary data.</text>
</comment>
<dbReference type="Proteomes" id="UP000234323">
    <property type="component" value="Unassembled WGS sequence"/>
</dbReference>
<sequence length="272" mass="30973">MEINPNPDILNLWRVDVDESKLSPNSTEDDIKNLGDGYKPKEEETSTSLLSSQLPLSSDISRKKRKLLELSEPLLNNIWNGTTWCIGHLKTTRVFRVMEQLEEEGYLCLFFSSNRSQVPGLHIASVAYISFFSETVYLLRRLKQITKYYSGEHSAIISSGLLPSISKIILSLEYVNEERIIINQEAIKDIYMLTNGHAGLVINCGKAIDEKLKKGLDEIDISIKRFLSSVQINDSEEKKEADFLTAEEVLTVVDKDDNIYRMSSAFMDELIR</sequence>
<reference evidence="2 4" key="1">
    <citation type="submission" date="2015-10" db="EMBL/GenBank/DDBJ databases">
        <title>Genome analyses suggest a sexual origin of heterokaryosis in a supposedly ancient asexual fungus.</title>
        <authorList>
            <person name="Ropars J."/>
            <person name="Sedzielewska K."/>
            <person name="Noel J."/>
            <person name="Charron P."/>
            <person name="Farinelli L."/>
            <person name="Marton T."/>
            <person name="Kruger M."/>
            <person name="Pelin A."/>
            <person name="Brachmann A."/>
            <person name="Corradi N."/>
        </authorList>
    </citation>
    <scope>NUCLEOTIDE SEQUENCE [LARGE SCALE GENOMIC DNA]</scope>
    <source>
        <strain evidence="2 4">A4</strain>
    </source>
</reference>
<feature type="region of interest" description="Disordered" evidence="1">
    <location>
        <begin position="21"/>
        <end position="50"/>
    </location>
</feature>
<dbReference type="AlphaFoldDB" id="A0A2I1HNQ7"/>
<dbReference type="EMBL" id="LLXI01004326">
    <property type="protein sequence ID" value="PKY60502.1"/>
    <property type="molecule type" value="Genomic_DNA"/>
</dbReference>
<protein>
    <submittedName>
        <fullName evidence="2">Uncharacterized protein</fullName>
    </submittedName>
</protein>